<dbReference type="Proteomes" id="UP000092555">
    <property type="component" value="Unassembled WGS sequence"/>
</dbReference>
<dbReference type="RefSeq" id="XP_018714898.1">
    <property type="nucleotide sequence ID" value="XM_018856716.1"/>
</dbReference>
<dbReference type="OrthoDB" id="2194681at2759"/>
<name>A0A1A0HKJ8_9ASCO</name>
<protein>
    <submittedName>
        <fullName evidence="1">Uncharacterized protein</fullName>
    </submittedName>
</protein>
<evidence type="ECO:0000313" key="1">
    <source>
        <dbReference type="EMBL" id="OBA24417.1"/>
    </source>
</evidence>
<evidence type="ECO:0000313" key="2">
    <source>
        <dbReference type="Proteomes" id="UP000092555"/>
    </source>
</evidence>
<proteinExistence type="predicted"/>
<dbReference type="STRING" id="869754.A0A1A0HKJ8"/>
<accession>A0A1A0HKJ8</accession>
<gene>
    <name evidence="1" type="ORF">METBIDRAFT_36277</name>
</gene>
<dbReference type="AlphaFoldDB" id="A0A1A0HKJ8"/>
<comment type="caution">
    <text evidence="1">The sequence shown here is derived from an EMBL/GenBank/DDBJ whole genome shotgun (WGS) entry which is preliminary data.</text>
</comment>
<feature type="non-terminal residue" evidence="1">
    <location>
        <position position="1"/>
    </location>
</feature>
<organism evidence="1 2">
    <name type="scientific">Metschnikowia bicuspidata var. bicuspidata NRRL YB-4993</name>
    <dbReference type="NCBI Taxonomy" id="869754"/>
    <lineage>
        <taxon>Eukaryota</taxon>
        <taxon>Fungi</taxon>
        <taxon>Dikarya</taxon>
        <taxon>Ascomycota</taxon>
        <taxon>Saccharomycotina</taxon>
        <taxon>Pichiomycetes</taxon>
        <taxon>Metschnikowiaceae</taxon>
        <taxon>Metschnikowia</taxon>
    </lineage>
</organism>
<sequence>GDRISSNTLFYVTKTNNASLDNVWTDVFAKALEGKDLKELFLLIEPAQTG</sequence>
<reference evidence="1 2" key="1">
    <citation type="submission" date="2016-05" db="EMBL/GenBank/DDBJ databases">
        <title>Comparative genomics of biotechnologically important yeasts.</title>
        <authorList>
            <consortium name="DOE Joint Genome Institute"/>
            <person name="Riley R."/>
            <person name="Haridas S."/>
            <person name="Wolfe K.H."/>
            <person name="Lopes M.R."/>
            <person name="Hittinger C.T."/>
            <person name="Goker M."/>
            <person name="Salamov A."/>
            <person name="Wisecaver J."/>
            <person name="Long T.M."/>
            <person name="Aerts A.L."/>
            <person name="Barry K."/>
            <person name="Choi C."/>
            <person name="Clum A."/>
            <person name="Coughlan A.Y."/>
            <person name="Deshpande S."/>
            <person name="Douglass A.P."/>
            <person name="Hanson S.J."/>
            <person name="Klenk H.-P."/>
            <person name="LaButti K."/>
            <person name="Lapidus A."/>
            <person name="Lindquist E."/>
            <person name="Lipzen A."/>
            <person name="Meier-kolthoff J.P."/>
            <person name="Ohm R.A."/>
            <person name="Otillar R.P."/>
            <person name="Pangilinan J."/>
            <person name="Peng Y."/>
            <person name="Rokas A."/>
            <person name="Rosa C.A."/>
            <person name="Scheuner C."/>
            <person name="Sibirny A.A."/>
            <person name="Slot J.C."/>
            <person name="Stielow J.B."/>
            <person name="Sun H."/>
            <person name="Kurtzman C.P."/>
            <person name="Blackwell M."/>
            <person name="Grigoriev I.V."/>
            <person name="Jeffries T.W."/>
        </authorList>
    </citation>
    <scope>NUCLEOTIDE SEQUENCE [LARGE SCALE GENOMIC DNA]</scope>
    <source>
        <strain evidence="1 2">NRRL YB-4993</strain>
    </source>
</reference>
<dbReference type="EMBL" id="LXTC01000001">
    <property type="protein sequence ID" value="OBA24417.1"/>
    <property type="molecule type" value="Genomic_DNA"/>
</dbReference>
<dbReference type="GeneID" id="30029692"/>
<keyword evidence="2" id="KW-1185">Reference proteome</keyword>